<gene>
    <name evidence="1" type="ORF">E2C01_102582</name>
</gene>
<comment type="caution">
    <text evidence="1">The sequence shown here is derived from an EMBL/GenBank/DDBJ whole genome shotgun (WGS) entry which is preliminary data.</text>
</comment>
<dbReference type="Proteomes" id="UP000324222">
    <property type="component" value="Unassembled WGS sequence"/>
</dbReference>
<protein>
    <submittedName>
        <fullName evidence="1">Uncharacterized protein</fullName>
    </submittedName>
</protein>
<name>A0A5B7KPH6_PORTR</name>
<keyword evidence="2" id="KW-1185">Reference proteome</keyword>
<organism evidence="1 2">
    <name type="scientific">Portunus trituberculatus</name>
    <name type="common">Swimming crab</name>
    <name type="synonym">Neptunus trituberculatus</name>
    <dbReference type="NCBI Taxonomy" id="210409"/>
    <lineage>
        <taxon>Eukaryota</taxon>
        <taxon>Metazoa</taxon>
        <taxon>Ecdysozoa</taxon>
        <taxon>Arthropoda</taxon>
        <taxon>Crustacea</taxon>
        <taxon>Multicrustacea</taxon>
        <taxon>Malacostraca</taxon>
        <taxon>Eumalacostraca</taxon>
        <taxon>Eucarida</taxon>
        <taxon>Decapoda</taxon>
        <taxon>Pleocyemata</taxon>
        <taxon>Brachyura</taxon>
        <taxon>Eubrachyura</taxon>
        <taxon>Portunoidea</taxon>
        <taxon>Portunidae</taxon>
        <taxon>Portuninae</taxon>
        <taxon>Portunus</taxon>
    </lineage>
</organism>
<evidence type="ECO:0000313" key="2">
    <source>
        <dbReference type="Proteomes" id="UP000324222"/>
    </source>
</evidence>
<dbReference type="EMBL" id="VSRR010152846">
    <property type="protein sequence ID" value="MPD06755.1"/>
    <property type="molecule type" value="Genomic_DNA"/>
</dbReference>
<accession>A0A5B7KPH6</accession>
<dbReference type="AlphaFoldDB" id="A0A5B7KPH6"/>
<sequence>MLNFQTEAKKCSPVSYCPNKSTNMTILVSYATHI</sequence>
<reference evidence="1 2" key="1">
    <citation type="submission" date="2019-05" db="EMBL/GenBank/DDBJ databases">
        <title>Another draft genome of Portunus trituberculatus and its Hox gene families provides insights of decapod evolution.</title>
        <authorList>
            <person name="Jeong J.-H."/>
            <person name="Song I."/>
            <person name="Kim S."/>
            <person name="Choi T."/>
            <person name="Kim D."/>
            <person name="Ryu S."/>
            <person name="Kim W."/>
        </authorList>
    </citation>
    <scope>NUCLEOTIDE SEQUENCE [LARGE SCALE GENOMIC DNA]</scope>
    <source>
        <tissue evidence="1">Muscle</tissue>
    </source>
</reference>
<proteinExistence type="predicted"/>
<evidence type="ECO:0000313" key="1">
    <source>
        <dbReference type="EMBL" id="MPD06755.1"/>
    </source>
</evidence>